<keyword evidence="7" id="KW-0443">Lipid metabolism</keyword>
<keyword evidence="14" id="KW-1185">Reference proteome</keyword>
<dbReference type="EMBL" id="KN838910">
    <property type="protein sequence ID" value="KIJ92429.1"/>
    <property type="molecule type" value="Genomic_DNA"/>
</dbReference>
<comment type="subcellular location">
    <subcellularLocation>
        <location evidence="2">Cytoplasm</location>
    </subcellularLocation>
    <subcellularLocation>
        <location evidence="1">Nucleus membrane</location>
        <topology evidence="1">Multi-pass membrane protein</topology>
    </subcellularLocation>
</comment>
<reference evidence="13 14" key="1">
    <citation type="submission" date="2014-04" db="EMBL/GenBank/DDBJ databases">
        <authorList>
            <consortium name="DOE Joint Genome Institute"/>
            <person name="Kuo A."/>
            <person name="Kohler A."/>
            <person name="Nagy L.G."/>
            <person name="Floudas D."/>
            <person name="Copeland A."/>
            <person name="Barry K.W."/>
            <person name="Cichocki N."/>
            <person name="Veneault-Fourrey C."/>
            <person name="LaButti K."/>
            <person name="Lindquist E.A."/>
            <person name="Lipzen A."/>
            <person name="Lundell T."/>
            <person name="Morin E."/>
            <person name="Murat C."/>
            <person name="Sun H."/>
            <person name="Tunlid A."/>
            <person name="Henrissat B."/>
            <person name="Grigoriev I.V."/>
            <person name="Hibbett D.S."/>
            <person name="Martin F."/>
            <person name="Nordberg H.P."/>
            <person name="Cantor M.N."/>
            <person name="Hua S.X."/>
        </authorList>
    </citation>
    <scope>NUCLEOTIDE SEQUENCE [LARGE SCALE GENOMIC DNA]</scope>
    <source>
        <strain evidence="13 14">LaAM-08-1</strain>
    </source>
</reference>
<keyword evidence="6 12" id="KW-1133">Transmembrane helix</keyword>
<evidence type="ECO:0000256" key="12">
    <source>
        <dbReference type="SAM" id="Phobius"/>
    </source>
</evidence>
<feature type="compositionally biased region" description="Low complexity" evidence="11">
    <location>
        <begin position="267"/>
        <end position="285"/>
    </location>
</feature>
<evidence type="ECO:0000313" key="14">
    <source>
        <dbReference type="Proteomes" id="UP000054477"/>
    </source>
</evidence>
<proteinExistence type="inferred from homology"/>
<evidence type="ECO:0000256" key="5">
    <source>
        <dbReference type="ARBA" id="ARBA00022692"/>
    </source>
</evidence>
<feature type="compositionally biased region" description="Basic and acidic residues" evidence="11">
    <location>
        <begin position="308"/>
        <end position="345"/>
    </location>
</feature>
<dbReference type="Proteomes" id="UP000054477">
    <property type="component" value="Unassembled WGS sequence"/>
</dbReference>
<gene>
    <name evidence="13" type="ORF">K443DRAFT_435792</name>
</gene>
<keyword evidence="4" id="KW-0963">Cytoplasm</keyword>
<keyword evidence="8 12" id="KW-0472">Membrane</keyword>
<evidence type="ECO:0000256" key="3">
    <source>
        <dbReference type="ARBA" id="ARBA00010998"/>
    </source>
</evidence>
<dbReference type="GO" id="GO:0031965">
    <property type="term" value="C:nuclear membrane"/>
    <property type="evidence" value="ECO:0007669"/>
    <property type="project" value="UniProtKB-SubCell"/>
</dbReference>
<dbReference type="GO" id="GO:0005737">
    <property type="term" value="C:cytoplasm"/>
    <property type="evidence" value="ECO:0007669"/>
    <property type="project" value="UniProtKB-SubCell"/>
</dbReference>
<sequence length="368" mass="41306">MPPRSTPPPKGVIFPQNDSATYRDLLLFEERLKTTAASLQRRKSRYQIFLLQLLIVIATLLWEVLLPPENSLLVVPCKMVLQRVLPSVYTAEKDVVFPPYFASGLLFVSVTTLVLFFASGMYSEKIGYANKYVPHANRALRSFNMYLNVRRPPLRSKFYWNPITFFFPRPAEASPSASRSSSRSTSPEARARSASTSRPIPTIPPAANPRGELIFSSKVDKSFREGYERHRATFERKREEKERAEMRKTWLGRMAFWDREGSPTTPPASVTPTAPSRTASVSSSRGKGGGNSRSGTPPTTSAGGIVMKPRDRSRSPRSGGKRDGTPPRRERGSRRDKDSGSEADMRTVALERSFGQDQVYRNSRLPVE</sequence>
<dbReference type="PANTHER" id="PTHR20996">
    <property type="entry name" value="NUCLEAR ENVELOPE PHOSPHATASE-REGULATORY SUBUNIT 1"/>
    <property type="match status" value="1"/>
</dbReference>
<reference evidence="14" key="2">
    <citation type="submission" date="2015-01" db="EMBL/GenBank/DDBJ databases">
        <title>Evolutionary Origins and Diversification of the Mycorrhizal Mutualists.</title>
        <authorList>
            <consortium name="DOE Joint Genome Institute"/>
            <consortium name="Mycorrhizal Genomics Consortium"/>
            <person name="Kohler A."/>
            <person name="Kuo A."/>
            <person name="Nagy L.G."/>
            <person name="Floudas D."/>
            <person name="Copeland A."/>
            <person name="Barry K.W."/>
            <person name="Cichocki N."/>
            <person name="Veneault-Fourrey C."/>
            <person name="LaButti K."/>
            <person name="Lindquist E.A."/>
            <person name="Lipzen A."/>
            <person name="Lundell T."/>
            <person name="Morin E."/>
            <person name="Murat C."/>
            <person name="Riley R."/>
            <person name="Ohm R."/>
            <person name="Sun H."/>
            <person name="Tunlid A."/>
            <person name="Henrissat B."/>
            <person name="Grigoriev I.V."/>
            <person name="Hibbett D.S."/>
            <person name="Martin F."/>
        </authorList>
    </citation>
    <scope>NUCLEOTIDE SEQUENCE [LARGE SCALE GENOMIC DNA]</scope>
    <source>
        <strain evidence="14">LaAM-08-1</strain>
    </source>
</reference>
<evidence type="ECO:0000256" key="7">
    <source>
        <dbReference type="ARBA" id="ARBA00023098"/>
    </source>
</evidence>
<evidence type="ECO:0000256" key="8">
    <source>
        <dbReference type="ARBA" id="ARBA00023136"/>
    </source>
</evidence>
<feature type="region of interest" description="Disordered" evidence="11">
    <location>
        <begin position="171"/>
        <end position="215"/>
    </location>
</feature>
<evidence type="ECO:0000256" key="6">
    <source>
        <dbReference type="ARBA" id="ARBA00022989"/>
    </source>
</evidence>
<evidence type="ECO:0000256" key="1">
    <source>
        <dbReference type="ARBA" id="ARBA00004232"/>
    </source>
</evidence>
<evidence type="ECO:0000256" key="2">
    <source>
        <dbReference type="ARBA" id="ARBA00004496"/>
    </source>
</evidence>
<name>A0A0C9WI70_9AGAR</name>
<keyword evidence="9" id="KW-0539">Nucleus</keyword>
<dbReference type="OrthoDB" id="5599171at2759"/>
<feature type="transmembrane region" description="Helical" evidence="12">
    <location>
        <begin position="100"/>
        <end position="122"/>
    </location>
</feature>
<dbReference type="GO" id="GO:0019888">
    <property type="term" value="F:protein phosphatase regulator activity"/>
    <property type="evidence" value="ECO:0007669"/>
    <property type="project" value="InterPro"/>
</dbReference>
<dbReference type="Pfam" id="PF03907">
    <property type="entry name" value="Spo7"/>
    <property type="match status" value="1"/>
</dbReference>
<dbReference type="InterPro" id="IPR005605">
    <property type="entry name" value="Spo7"/>
</dbReference>
<dbReference type="AlphaFoldDB" id="A0A0C9WI70"/>
<accession>A0A0C9WI70</accession>
<feature type="transmembrane region" description="Helical" evidence="12">
    <location>
        <begin position="48"/>
        <end position="66"/>
    </location>
</feature>
<dbReference type="STRING" id="1095629.A0A0C9WI70"/>
<evidence type="ECO:0000313" key="13">
    <source>
        <dbReference type="EMBL" id="KIJ92429.1"/>
    </source>
</evidence>
<feature type="compositionally biased region" description="Low complexity" evidence="11">
    <location>
        <begin position="171"/>
        <end position="199"/>
    </location>
</feature>
<dbReference type="PANTHER" id="PTHR20996:SF1">
    <property type="entry name" value="NUCLEAR ENVELOPE PHOSPHATASE-REGULATORY SUBUNIT 1"/>
    <property type="match status" value="1"/>
</dbReference>
<keyword evidence="5 12" id="KW-0812">Transmembrane</keyword>
<protein>
    <recommendedName>
        <fullName evidence="10">Transmembrane protein 188</fullName>
    </recommendedName>
</protein>
<organism evidence="13 14">
    <name type="scientific">Laccaria amethystina LaAM-08-1</name>
    <dbReference type="NCBI Taxonomy" id="1095629"/>
    <lineage>
        <taxon>Eukaryota</taxon>
        <taxon>Fungi</taxon>
        <taxon>Dikarya</taxon>
        <taxon>Basidiomycota</taxon>
        <taxon>Agaricomycotina</taxon>
        <taxon>Agaricomycetes</taxon>
        <taxon>Agaricomycetidae</taxon>
        <taxon>Agaricales</taxon>
        <taxon>Agaricineae</taxon>
        <taxon>Hydnangiaceae</taxon>
        <taxon>Laccaria</taxon>
    </lineage>
</organism>
<evidence type="ECO:0000256" key="11">
    <source>
        <dbReference type="SAM" id="MobiDB-lite"/>
    </source>
</evidence>
<evidence type="ECO:0000256" key="4">
    <source>
        <dbReference type="ARBA" id="ARBA00022490"/>
    </source>
</evidence>
<comment type="similarity">
    <text evidence="3">Belongs to the CNEP1R1 family.</text>
</comment>
<feature type="region of interest" description="Disordered" evidence="11">
    <location>
        <begin position="257"/>
        <end position="368"/>
    </location>
</feature>
<evidence type="ECO:0000256" key="10">
    <source>
        <dbReference type="ARBA" id="ARBA00030458"/>
    </source>
</evidence>
<evidence type="ECO:0000256" key="9">
    <source>
        <dbReference type="ARBA" id="ARBA00023242"/>
    </source>
</evidence>
<dbReference type="InterPro" id="IPR019168">
    <property type="entry name" value="NEP1-R1"/>
</dbReference>
<dbReference type="HOGENOM" id="CLU_041822_0_0_1"/>
<dbReference type="GO" id="GO:0006629">
    <property type="term" value="P:lipid metabolic process"/>
    <property type="evidence" value="ECO:0007669"/>
    <property type="project" value="UniProtKB-KW"/>
</dbReference>
<dbReference type="GO" id="GO:0071595">
    <property type="term" value="C:Nem1-Spo7 phosphatase complex"/>
    <property type="evidence" value="ECO:0007669"/>
    <property type="project" value="InterPro"/>
</dbReference>